<evidence type="ECO:0000313" key="19">
    <source>
        <dbReference type="Proteomes" id="UP000005947"/>
    </source>
</evidence>
<evidence type="ECO:0000256" key="7">
    <source>
        <dbReference type="ARBA" id="ARBA00022840"/>
    </source>
</evidence>
<feature type="domain" description="UvrD-like helicase ATP-binding" evidence="16">
    <location>
        <begin position="19"/>
        <end position="457"/>
    </location>
</feature>
<dbReference type="EC" id="5.6.2.4" evidence="12"/>
<dbReference type="InterPro" id="IPR011604">
    <property type="entry name" value="PDDEXK-like_dom_sf"/>
</dbReference>
<keyword evidence="4 14" id="KW-0378">Hydrolase</keyword>
<keyword evidence="3" id="KW-0227">DNA damage</keyword>
<dbReference type="Gene3D" id="3.90.320.10">
    <property type="match status" value="1"/>
</dbReference>
<evidence type="ECO:0000256" key="2">
    <source>
        <dbReference type="ARBA" id="ARBA00022741"/>
    </source>
</evidence>
<dbReference type="InterPro" id="IPR014017">
    <property type="entry name" value="DNA_helicase_UvrD-like_C"/>
</dbReference>
<dbReference type="PROSITE" id="PS51217">
    <property type="entry name" value="UVRD_HELICASE_CTER"/>
    <property type="match status" value="1"/>
</dbReference>
<dbReference type="SUPFAM" id="SSF52980">
    <property type="entry name" value="Restriction endonuclease-like"/>
    <property type="match status" value="1"/>
</dbReference>
<dbReference type="Proteomes" id="UP000005947">
    <property type="component" value="Unassembled WGS sequence"/>
</dbReference>
<keyword evidence="1" id="KW-0540">Nuclease</keyword>
<accession>F1T5Z0</accession>
<dbReference type="InterPro" id="IPR014016">
    <property type="entry name" value="UvrD-like_ATP-bd"/>
</dbReference>
<dbReference type="GO" id="GO:0043138">
    <property type="term" value="F:3'-5' DNA helicase activity"/>
    <property type="evidence" value="ECO:0007669"/>
    <property type="project" value="UniProtKB-EC"/>
</dbReference>
<evidence type="ECO:0000259" key="16">
    <source>
        <dbReference type="PROSITE" id="PS51198"/>
    </source>
</evidence>
<proteinExistence type="predicted"/>
<dbReference type="PANTHER" id="PTHR11070">
    <property type="entry name" value="UVRD / RECB / PCRA DNA HELICASE FAMILY MEMBER"/>
    <property type="match status" value="1"/>
</dbReference>
<evidence type="ECO:0000256" key="9">
    <source>
        <dbReference type="ARBA" id="ARBA00023204"/>
    </source>
</evidence>
<dbReference type="InterPro" id="IPR000212">
    <property type="entry name" value="DNA_helicase_UvrD/REP"/>
</dbReference>
<comment type="catalytic activity">
    <reaction evidence="13">
        <text>ATP + H2O = ADP + phosphate + H(+)</text>
        <dbReference type="Rhea" id="RHEA:13065"/>
        <dbReference type="ChEBI" id="CHEBI:15377"/>
        <dbReference type="ChEBI" id="CHEBI:15378"/>
        <dbReference type="ChEBI" id="CHEBI:30616"/>
        <dbReference type="ChEBI" id="CHEBI:43474"/>
        <dbReference type="ChEBI" id="CHEBI:456216"/>
        <dbReference type="EC" id="5.6.2.4"/>
    </reaction>
</comment>
<name>F1T5Z0_9ACTN</name>
<gene>
    <name evidence="18" type="ORF">HMPREF0091_10890</name>
</gene>
<evidence type="ECO:0000256" key="5">
    <source>
        <dbReference type="ARBA" id="ARBA00022806"/>
    </source>
</evidence>
<dbReference type="GO" id="GO:0000725">
    <property type="term" value="P:recombinational repair"/>
    <property type="evidence" value="ECO:0007669"/>
    <property type="project" value="TreeGrafter"/>
</dbReference>
<evidence type="ECO:0000256" key="12">
    <source>
        <dbReference type="ARBA" id="ARBA00034808"/>
    </source>
</evidence>
<dbReference type="Gene3D" id="1.10.486.10">
    <property type="entry name" value="PCRA, domain 4"/>
    <property type="match status" value="1"/>
</dbReference>
<dbReference type="Pfam" id="PF00580">
    <property type="entry name" value="UvrD-helicase"/>
    <property type="match status" value="1"/>
</dbReference>
<keyword evidence="19" id="KW-1185">Reference proteome</keyword>
<reference evidence="18 19" key="1">
    <citation type="submission" date="2011-02" db="EMBL/GenBank/DDBJ databases">
        <authorList>
            <person name="Muzny D."/>
            <person name="Qin X."/>
            <person name="Buhay C."/>
            <person name="Dugan-Rocha S."/>
            <person name="Ding Y."/>
            <person name="Chen G."/>
            <person name="Hawes A."/>
            <person name="Holder M."/>
            <person name="Jhangiani S."/>
            <person name="Johnson A."/>
            <person name="Khan Z."/>
            <person name="Li Z."/>
            <person name="Liu W."/>
            <person name="Liu X."/>
            <person name="Perez L."/>
            <person name="Shen H."/>
            <person name="Wang Q."/>
            <person name="Watt J."/>
            <person name="Xi L."/>
            <person name="Xin Y."/>
            <person name="Zhou J."/>
            <person name="Deng J."/>
            <person name="Jiang H."/>
            <person name="Liu Y."/>
            <person name="Qu J."/>
            <person name="Song X.-Z."/>
            <person name="Zhang L."/>
            <person name="Villasana D."/>
            <person name="Johnson A."/>
            <person name="Liu J."/>
            <person name="Liyanage D."/>
            <person name="Lorensuhewa L."/>
            <person name="Robinson T."/>
            <person name="Song A."/>
            <person name="Song B.-B."/>
            <person name="Dinh H."/>
            <person name="Thornton R."/>
            <person name="Coyle M."/>
            <person name="Francisco L."/>
            <person name="Jackson L."/>
            <person name="Javaid M."/>
            <person name="Korchina V."/>
            <person name="Kovar C."/>
            <person name="Mata R."/>
            <person name="Mathew T."/>
            <person name="Ngo R."/>
            <person name="Nguyen L."/>
            <person name="Nguyen N."/>
            <person name="Okwuonu G."/>
            <person name="Ongeri F."/>
            <person name="Pham C."/>
            <person name="Simmons D."/>
            <person name="Wilczek-Boney K."/>
            <person name="Hale W."/>
            <person name="Jakkamsetti A."/>
            <person name="Pham P."/>
            <person name="Ruth R."/>
            <person name="San Lucas F."/>
            <person name="Warren J."/>
            <person name="Zhang J."/>
            <person name="Zhao Z."/>
            <person name="Zhou C."/>
            <person name="Zhu D."/>
            <person name="Lee S."/>
            <person name="Bess C."/>
            <person name="Blankenburg K."/>
            <person name="Forbes L."/>
            <person name="Fu Q."/>
            <person name="Gubbala S."/>
            <person name="Hirani K."/>
            <person name="Jayaseelan J.C."/>
            <person name="Lara F."/>
            <person name="Munidasa M."/>
            <person name="Palculict T."/>
            <person name="Patil S."/>
            <person name="Pu L.-L."/>
            <person name="Saada N."/>
            <person name="Tang L."/>
            <person name="Weissenberger G."/>
            <person name="Zhu Y."/>
            <person name="Hemphill L."/>
            <person name="Shang Y."/>
            <person name="Youmans B."/>
            <person name="Ayvaz T."/>
            <person name="Ross M."/>
            <person name="Santibanez J."/>
            <person name="Aqrawi P."/>
            <person name="Gross S."/>
            <person name="Joshi V."/>
            <person name="Fowler G."/>
            <person name="Nazareth L."/>
            <person name="Reid J."/>
            <person name="Worley K."/>
            <person name="Petrosino J."/>
            <person name="Highlander S."/>
            <person name="Gibbs R."/>
        </authorList>
    </citation>
    <scope>NUCLEOTIDE SEQUENCE [LARGE SCALE GENOMIC DNA]</scope>
    <source>
        <strain evidence="18 19">DSM 15829</strain>
    </source>
</reference>
<evidence type="ECO:0000256" key="3">
    <source>
        <dbReference type="ARBA" id="ARBA00022763"/>
    </source>
</evidence>
<dbReference type="InterPro" id="IPR011335">
    <property type="entry name" value="Restrct_endonuc-II-like"/>
</dbReference>
<keyword evidence="8" id="KW-0238">DNA-binding</keyword>
<evidence type="ECO:0000256" key="8">
    <source>
        <dbReference type="ARBA" id="ARBA00023125"/>
    </source>
</evidence>
<keyword evidence="5 14" id="KW-0347">Helicase</keyword>
<dbReference type="InterPro" id="IPR027417">
    <property type="entry name" value="P-loop_NTPase"/>
</dbReference>
<dbReference type="PANTHER" id="PTHR11070:SF2">
    <property type="entry name" value="ATP-DEPENDENT DNA HELICASE SRS2"/>
    <property type="match status" value="1"/>
</dbReference>
<dbReference type="InterPro" id="IPR038726">
    <property type="entry name" value="PDDEXK_AddAB-type"/>
</dbReference>
<sequence>MEGFTMKTSGVLTDEKILDGLNDQQKQIVKTLASPLFVEAGAGSGKTFTLTKRVLWALTKGSGPNGTAFLDDVSQVLIITFTHAAAHEIKERIRSSLREAHMPQQALEVDNAWISTIHSMCSRILKTYALDLGIDPQFSIASENDTVKLMRRAVQDVLSDYYHKRFEISGMRLLLGAYEMGSMGDVSTGFLPTGLCDVISTISRQAKIYADGYDAFTKVEDTTLEPRIDDIIGGLTTLCNADDITEKAKEKLAPCTEFASRLKSCLQNLTHTLEFATSDDEVIASSNDICACLQELRTKLPTSVGKAHAQELKTLKEDFACAHDSVRFLVLNRAFDLCVDIARHVDERYMQLKRECSMLDNDDLIHETLRVIKHNSYIAAQLTNRFKLVMVDEFQDTDTAQLELISLLSGKNAEHLTTVGDAQQSIYAFRGADVSVFRKREATCPCALKLCVNYRSHKDILSFVDKVCDAGTPSNPKQGLVQHFMHLDDNPTRDAHAYKAHDLPRLDVEMVKAPFKRDVCARKVLAAALAQRMYAYVKHGQKPSDMALLVRSATNVDVYLDAIRARGLNCVVSGGSTFTSAPEVQVMAQLLHVLANPCDTQNGLFGLLISPLFALDEQDLLLLASMNQPTSDLPAKRPIDRGLEHMTFYKDMPCSLRLQRAHDILMRARNELPYKSVADVCLDVVKQSGWLLRLEKAGTTTIPVRANIMAALRYIDELTKDLGLGPARAAQEFDIWLSRSKIAPASLAGDDQDSIQVMTVHASKGLEFPLVFLSEWYTEVPAAPRVMCVSVPKSSTKQPASTTKQPTHADAHSSSLDAQETAAKVACMLVPPSSDLMPHQKFDEGVVEEHAPVCYSEWFEYGKRLASLRDREESARILYVGLTRAREALIVGLPLVSVKDGYRDTLALRVAQALDITDEQAGLHHKAYGGSQDASVRVFELQPDDSDTLVIRGNHALEELEGYKIPLKRELVYSLSLPVSEAFSMSQDKKQASPCTDTLKIQDDRMHPSSLPFELYDTNSSQKTYDIIMQRASADFYSFSSIKDSMDQDKQALASHVDSKKADAVSVQDVSMNTSDTTRATALGSAFHQLAQSMVESQNLFPSDEHIARMCAYWKLSAAKEKRLRDALWRWWNSNIRREVLTYDTIRAEVPFCIQRDSAYGRYYHGAFDLLATSASSRHALLIDYKTGDLGLSKEEIAARHALQSQLYADVLLHAGYTSVTCAFVCVELDDGHGQPYVIKTDYSSCEAKNPAC</sequence>
<dbReference type="GO" id="GO:0005524">
    <property type="term" value="F:ATP binding"/>
    <property type="evidence" value="ECO:0007669"/>
    <property type="project" value="UniProtKB-UniRule"/>
</dbReference>
<evidence type="ECO:0000256" key="1">
    <source>
        <dbReference type="ARBA" id="ARBA00022722"/>
    </source>
</evidence>
<dbReference type="Gene3D" id="3.40.50.300">
    <property type="entry name" value="P-loop containing nucleotide triphosphate hydrolases"/>
    <property type="match status" value="4"/>
</dbReference>
<feature type="region of interest" description="Disordered" evidence="15">
    <location>
        <begin position="794"/>
        <end position="815"/>
    </location>
</feature>
<dbReference type="EMBL" id="ACGK02000002">
    <property type="protein sequence ID" value="EGF22895.1"/>
    <property type="molecule type" value="Genomic_DNA"/>
</dbReference>
<dbReference type="Pfam" id="PF12705">
    <property type="entry name" value="PDDEXK_1"/>
    <property type="match status" value="1"/>
</dbReference>
<evidence type="ECO:0000256" key="15">
    <source>
        <dbReference type="SAM" id="MobiDB-lite"/>
    </source>
</evidence>
<keyword evidence="9" id="KW-0234">DNA repair</keyword>
<evidence type="ECO:0000256" key="13">
    <source>
        <dbReference type="ARBA" id="ARBA00048988"/>
    </source>
</evidence>
<dbReference type="GO" id="GO:0003677">
    <property type="term" value="F:DNA binding"/>
    <property type="evidence" value="ECO:0007669"/>
    <property type="project" value="UniProtKB-KW"/>
</dbReference>
<comment type="catalytic activity">
    <reaction evidence="11">
        <text>Couples ATP hydrolysis with the unwinding of duplex DNA by translocating in the 3'-5' direction.</text>
        <dbReference type="EC" id="5.6.2.4"/>
    </reaction>
</comment>
<dbReference type="GO" id="GO:0033202">
    <property type="term" value="C:DNA helicase complex"/>
    <property type="evidence" value="ECO:0007669"/>
    <property type="project" value="TreeGrafter"/>
</dbReference>
<keyword evidence="2 14" id="KW-0547">Nucleotide-binding</keyword>
<dbReference type="GO" id="GO:0005829">
    <property type="term" value="C:cytosol"/>
    <property type="evidence" value="ECO:0007669"/>
    <property type="project" value="TreeGrafter"/>
</dbReference>
<keyword evidence="10" id="KW-0413">Isomerase</keyword>
<protein>
    <recommendedName>
        <fullName evidence="12">DNA 3'-5' helicase</fullName>
        <ecNumber evidence="12">5.6.2.4</ecNumber>
    </recommendedName>
</protein>
<feature type="domain" description="UvrD-like helicase C-terminal" evidence="17">
    <location>
        <begin position="477"/>
        <end position="765"/>
    </location>
</feature>
<dbReference type="PROSITE" id="PS51198">
    <property type="entry name" value="UVRD_HELICASE_ATP_BIND"/>
    <property type="match status" value="1"/>
</dbReference>
<dbReference type="AlphaFoldDB" id="F1T5Z0"/>
<keyword evidence="7 14" id="KW-0067">ATP-binding</keyword>
<evidence type="ECO:0000313" key="18">
    <source>
        <dbReference type="EMBL" id="EGF22895.1"/>
    </source>
</evidence>
<dbReference type="eggNOG" id="COG1074">
    <property type="taxonomic scope" value="Bacteria"/>
</dbReference>
<feature type="binding site" evidence="14">
    <location>
        <begin position="40"/>
        <end position="47"/>
    </location>
    <ligand>
        <name>ATP</name>
        <dbReference type="ChEBI" id="CHEBI:30616"/>
    </ligand>
</feature>
<evidence type="ECO:0000256" key="4">
    <source>
        <dbReference type="ARBA" id="ARBA00022801"/>
    </source>
</evidence>
<keyword evidence="6" id="KW-0269">Exonuclease</keyword>
<evidence type="ECO:0000256" key="6">
    <source>
        <dbReference type="ARBA" id="ARBA00022839"/>
    </source>
</evidence>
<evidence type="ECO:0000256" key="10">
    <source>
        <dbReference type="ARBA" id="ARBA00023235"/>
    </source>
</evidence>
<dbReference type="Pfam" id="PF13361">
    <property type="entry name" value="UvrD_C"/>
    <property type="match status" value="1"/>
</dbReference>
<evidence type="ECO:0000256" key="11">
    <source>
        <dbReference type="ARBA" id="ARBA00034617"/>
    </source>
</evidence>
<evidence type="ECO:0000256" key="14">
    <source>
        <dbReference type="PROSITE-ProRule" id="PRU00560"/>
    </source>
</evidence>
<dbReference type="SUPFAM" id="SSF52540">
    <property type="entry name" value="P-loop containing nucleoside triphosphate hydrolases"/>
    <property type="match status" value="1"/>
</dbReference>
<organism evidence="18 19">
    <name type="scientific">Fannyhessea vaginae DSM 15829</name>
    <dbReference type="NCBI Taxonomy" id="525256"/>
    <lineage>
        <taxon>Bacteria</taxon>
        <taxon>Bacillati</taxon>
        <taxon>Actinomycetota</taxon>
        <taxon>Coriobacteriia</taxon>
        <taxon>Coriobacteriales</taxon>
        <taxon>Atopobiaceae</taxon>
        <taxon>Fannyhessea</taxon>
    </lineage>
</organism>
<comment type="caution">
    <text evidence="18">The sequence shown here is derived from an EMBL/GenBank/DDBJ whole genome shotgun (WGS) entry which is preliminary data.</text>
</comment>
<dbReference type="GO" id="GO:0016887">
    <property type="term" value="F:ATP hydrolysis activity"/>
    <property type="evidence" value="ECO:0007669"/>
    <property type="project" value="RHEA"/>
</dbReference>
<evidence type="ECO:0000259" key="17">
    <source>
        <dbReference type="PROSITE" id="PS51217"/>
    </source>
</evidence>
<dbReference type="GO" id="GO:0004527">
    <property type="term" value="F:exonuclease activity"/>
    <property type="evidence" value="ECO:0007669"/>
    <property type="project" value="UniProtKB-KW"/>
</dbReference>